<accession>A0A517ZUI5</accession>
<protein>
    <submittedName>
        <fullName evidence="1">Uncharacterized protein</fullName>
    </submittedName>
</protein>
<dbReference type="Proteomes" id="UP000319383">
    <property type="component" value="Chromosome"/>
</dbReference>
<dbReference type="EMBL" id="CP036276">
    <property type="protein sequence ID" value="QDU46144.1"/>
    <property type="molecule type" value="Genomic_DNA"/>
</dbReference>
<reference evidence="1 2" key="1">
    <citation type="submission" date="2019-02" db="EMBL/GenBank/DDBJ databases">
        <title>Deep-cultivation of Planctomycetes and their phenomic and genomic characterization uncovers novel biology.</title>
        <authorList>
            <person name="Wiegand S."/>
            <person name="Jogler M."/>
            <person name="Boedeker C."/>
            <person name="Pinto D."/>
            <person name="Vollmers J."/>
            <person name="Rivas-Marin E."/>
            <person name="Kohn T."/>
            <person name="Peeters S.H."/>
            <person name="Heuer A."/>
            <person name="Rast P."/>
            <person name="Oberbeckmann S."/>
            <person name="Bunk B."/>
            <person name="Jeske O."/>
            <person name="Meyerdierks A."/>
            <person name="Storesund J.E."/>
            <person name="Kallscheuer N."/>
            <person name="Luecker S."/>
            <person name="Lage O.M."/>
            <person name="Pohl T."/>
            <person name="Merkel B.J."/>
            <person name="Hornburger P."/>
            <person name="Mueller R.-W."/>
            <person name="Bruemmer F."/>
            <person name="Labrenz M."/>
            <person name="Spormann A.M."/>
            <person name="Op den Camp H."/>
            <person name="Overmann J."/>
            <person name="Amann R."/>
            <person name="Jetten M.S.M."/>
            <person name="Mascher T."/>
            <person name="Medema M.H."/>
            <person name="Devos D.P."/>
            <person name="Kaster A.-K."/>
            <person name="Ovreas L."/>
            <person name="Rohde M."/>
            <person name="Galperin M.Y."/>
            <person name="Jogler C."/>
        </authorList>
    </citation>
    <scope>NUCLEOTIDE SEQUENCE [LARGE SCALE GENOMIC DNA]</scope>
    <source>
        <strain evidence="1 2">Mal52</strain>
    </source>
</reference>
<organism evidence="1 2">
    <name type="scientific">Symmachiella dynata</name>
    <dbReference type="NCBI Taxonomy" id="2527995"/>
    <lineage>
        <taxon>Bacteria</taxon>
        <taxon>Pseudomonadati</taxon>
        <taxon>Planctomycetota</taxon>
        <taxon>Planctomycetia</taxon>
        <taxon>Planctomycetales</taxon>
        <taxon>Planctomycetaceae</taxon>
        <taxon>Symmachiella</taxon>
    </lineage>
</organism>
<gene>
    <name evidence="1" type="ORF">Mal52_46410</name>
</gene>
<name>A0A517ZUI5_9PLAN</name>
<sequence>MQPTPQWWIVDKLNIRDVELDFTSSSGERFSTQAVYAGVTCLVNALDYVQFHADPTQVIVCAECGNTGCAAGGWICIRRFGDFVAFFPAFSQMFDAWNDASKGFGEPEEFSPPPYVATHGIPLIPSCVYTECNTATSALPGLDAIKPITAGEAVWLTQWLAPLHVLGKNPRRPRLLHEAILAVKDGNLIDEIDCLRRFLDDNFNSSAVLAPVATYENSIIEFYLEGPGTPAWRPLSHIGDRLAFHFEPNATLDFLVEDS</sequence>
<evidence type="ECO:0000313" key="1">
    <source>
        <dbReference type="EMBL" id="QDU46144.1"/>
    </source>
</evidence>
<dbReference type="RefSeq" id="WP_145378681.1">
    <property type="nucleotide sequence ID" value="NZ_CP036276.1"/>
</dbReference>
<dbReference type="AlphaFoldDB" id="A0A517ZUI5"/>
<evidence type="ECO:0000313" key="2">
    <source>
        <dbReference type="Proteomes" id="UP000319383"/>
    </source>
</evidence>
<keyword evidence="2" id="KW-1185">Reference proteome</keyword>
<dbReference type="KEGG" id="sdyn:Mal52_46410"/>
<proteinExistence type="predicted"/>